<geneLocation type="plasmid" evidence="4">
    <name>pvs127</name>
</geneLocation>
<name>A0A1C7FHN5_9VIBR</name>
<evidence type="ECO:0000313" key="4">
    <source>
        <dbReference type="Proteomes" id="UP000092528"/>
    </source>
</evidence>
<keyword evidence="2" id="KW-0812">Transmembrane</keyword>
<evidence type="ECO:0000256" key="2">
    <source>
        <dbReference type="SAM" id="Phobius"/>
    </source>
</evidence>
<reference evidence="3 4" key="1">
    <citation type="submission" date="2016-07" db="EMBL/GenBank/DDBJ databases">
        <title>Genome sequencing of Vibrio scophthalmi strain VS-05, an isolated from Paralichthys olivaceus.</title>
        <authorList>
            <person name="Han H.-J."/>
        </authorList>
    </citation>
    <scope>NUCLEOTIDE SEQUENCE [LARGE SCALE GENOMIC DNA]</scope>
    <source>
        <strain evidence="3 4">VS-05</strain>
        <plasmid evidence="4">pvs127</plasmid>
    </source>
</reference>
<gene>
    <name evidence="3" type="ORF">VSVS05_04381</name>
</gene>
<protein>
    <submittedName>
        <fullName evidence="3">Uncharacterized protein</fullName>
    </submittedName>
</protein>
<dbReference type="RefSeq" id="WP_065546891.1">
    <property type="nucleotide sequence ID" value="NZ_CP016416.1"/>
</dbReference>
<dbReference type="Gene3D" id="1.20.58.130">
    <property type="match status" value="1"/>
</dbReference>
<dbReference type="AlphaFoldDB" id="A0A1C7FHN5"/>
<dbReference type="EMBL" id="CP016416">
    <property type="protein sequence ID" value="ANU39416.1"/>
    <property type="molecule type" value="Genomic_DNA"/>
</dbReference>
<proteinExistence type="predicted"/>
<feature type="coiled-coil region" evidence="1">
    <location>
        <begin position="30"/>
        <end position="89"/>
    </location>
</feature>
<keyword evidence="1" id="KW-0175">Coiled coil</keyword>
<accession>A0A1C7FHN5</accession>
<sequence>MLGMSNNSDNFTQKDLMMYLLDTAQHAATRENLQTLEANLNIRIDQVRDELKEVRAELKQDIADVRGEVKDVRTELKEVRNKMDRMTWAICGTIIVAAVTVIFKDVLLSGLIS</sequence>
<feature type="transmembrane region" description="Helical" evidence="2">
    <location>
        <begin position="86"/>
        <end position="103"/>
    </location>
</feature>
<evidence type="ECO:0000313" key="3">
    <source>
        <dbReference type="EMBL" id="ANU39416.1"/>
    </source>
</evidence>
<evidence type="ECO:0000256" key="1">
    <source>
        <dbReference type="SAM" id="Coils"/>
    </source>
</evidence>
<keyword evidence="2" id="KW-0472">Membrane</keyword>
<organism evidence="3 4">
    <name type="scientific">Vibrio scophthalmi</name>
    <dbReference type="NCBI Taxonomy" id="45658"/>
    <lineage>
        <taxon>Bacteria</taxon>
        <taxon>Pseudomonadati</taxon>
        <taxon>Pseudomonadota</taxon>
        <taxon>Gammaproteobacteria</taxon>
        <taxon>Vibrionales</taxon>
        <taxon>Vibrionaceae</taxon>
        <taxon>Vibrio</taxon>
    </lineage>
</organism>
<keyword evidence="3" id="KW-0614">Plasmid</keyword>
<keyword evidence="2" id="KW-1133">Transmembrane helix</keyword>
<keyword evidence="4" id="KW-1185">Reference proteome</keyword>
<dbReference type="Proteomes" id="UP000092528">
    <property type="component" value="Plasmid pVS127"/>
</dbReference>